<dbReference type="PANTHER" id="PTHR45985">
    <property type="match status" value="1"/>
</dbReference>
<accession>A0AAD9IGC5</accession>
<sequence>MKAANVPQFIVLTVDDPITPYTMKQVLSITTENYNRNGCGQAFVQGHEIAIQSMYGEAQPTATDIIMAKEYLNQTALLPIDKIRGFRAPFLISEPAQRAALANNGFRFDASIVAGPDSSSKYVWPYTLDHGVAQTCATGSCSVSESYAGLWEFPAWTTADASGTQAGPIDVATSGLSNIYANALTARYNGNRAPLGIYLHAATLMANPSMVDDLNTFLTWALNQQNTWVVTMSQVLDWMQNPESVDTYNAECPSVADQLAQLPADIEVCILPNTGCNYHVHAQGIWNPNTCSCDCQSENSVNQGYCKDATGSCTVVKPFNFTANEYMCSAISVSSPPPPPADSPASGPAAAVTPNLVLNEAQCGHSLLNFTGLAISGYSDAAVGYSNAIKALDGSCTTCGLAPIQGGVSYFTIELPSSVKMSGVSIVSSWDVLISISVGESIANGGIGGASCATKYQLTAGKAVVVPCAAKGSVIRVSTDGTLTLCDIYPIITSNTASPSPAPDTNMTSMPVSMTVLAVTTDVAEKATGPTICKSILTMLDEPEASCAVLSVTTVSGSRRLLTDGVQINMNVTTAQPELLQSIMDQPSSVAASLIDVEAIPVSADSITYNDAFYSPPPPGVSPSPTDVVPSPPASSGSSGKKSNVAGIVGGVIGGLLGGALVIFGILVRWRRRRAAEGTATVAADEKPGEGPKQQAKPVKAPKGRGPSINQGRKGPAVNNRPKKNADATGEE</sequence>
<dbReference type="InterPro" id="IPR011330">
    <property type="entry name" value="Glyco_hydro/deAcase_b/a-brl"/>
</dbReference>
<name>A0AAD9IGC5_PROWI</name>
<keyword evidence="4" id="KW-1185">Reference proteome</keyword>
<dbReference type="Proteomes" id="UP001255856">
    <property type="component" value="Unassembled WGS sequence"/>
</dbReference>
<evidence type="ECO:0000313" key="4">
    <source>
        <dbReference type="Proteomes" id="UP001255856"/>
    </source>
</evidence>
<organism evidence="3 4">
    <name type="scientific">Prototheca wickerhamii</name>
    <dbReference type="NCBI Taxonomy" id="3111"/>
    <lineage>
        <taxon>Eukaryota</taxon>
        <taxon>Viridiplantae</taxon>
        <taxon>Chlorophyta</taxon>
        <taxon>core chlorophytes</taxon>
        <taxon>Trebouxiophyceae</taxon>
        <taxon>Chlorellales</taxon>
        <taxon>Chlorellaceae</taxon>
        <taxon>Prototheca</taxon>
    </lineage>
</organism>
<proteinExistence type="predicted"/>
<evidence type="ECO:0000313" key="3">
    <source>
        <dbReference type="EMBL" id="KAK2076720.1"/>
    </source>
</evidence>
<dbReference type="SUPFAM" id="SSF88713">
    <property type="entry name" value="Glycoside hydrolase/deacetylase"/>
    <property type="match status" value="1"/>
</dbReference>
<dbReference type="InterPro" id="IPR052740">
    <property type="entry name" value="CE4"/>
</dbReference>
<dbReference type="Gene3D" id="3.20.20.370">
    <property type="entry name" value="Glycoside hydrolase/deacetylase"/>
    <property type="match status" value="1"/>
</dbReference>
<evidence type="ECO:0000256" key="1">
    <source>
        <dbReference type="SAM" id="MobiDB-lite"/>
    </source>
</evidence>
<keyword evidence="2" id="KW-0472">Membrane</keyword>
<evidence type="ECO:0000256" key="2">
    <source>
        <dbReference type="SAM" id="Phobius"/>
    </source>
</evidence>
<dbReference type="GO" id="GO:0005975">
    <property type="term" value="P:carbohydrate metabolic process"/>
    <property type="evidence" value="ECO:0007669"/>
    <property type="project" value="InterPro"/>
</dbReference>
<keyword evidence="2" id="KW-0812">Transmembrane</keyword>
<feature type="region of interest" description="Disordered" evidence="1">
    <location>
        <begin position="618"/>
        <end position="643"/>
    </location>
</feature>
<feature type="compositionally biased region" description="Low complexity" evidence="1">
    <location>
        <begin position="623"/>
        <end position="643"/>
    </location>
</feature>
<feature type="compositionally biased region" description="Low complexity" evidence="1">
    <location>
        <begin position="692"/>
        <end position="701"/>
    </location>
</feature>
<reference evidence="3" key="1">
    <citation type="submission" date="2021-01" db="EMBL/GenBank/DDBJ databases">
        <authorList>
            <person name="Eckstrom K.M.E."/>
        </authorList>
    </citation>
    <scope>NUCLEOTIDE SEQUENCE</scope>
    <source>
        <strain evidence="3">UVCC 0001</strain>
    </source>
</reference>
<comment type="caution">
    <text evidence="3">The sequence shown here is derived from an EMBL/GenBank/DDBJ whole genome shotgun (WGS) entry which is preliminary data.</text>
</comment>
<dbReference type="EMBL" id="JASFZW010000009">
    <property type="protein sequence ID" value="KAK2076720.1"/>
    <property type="molecule type" value="Genomic_DNA"/>
</dbReference>
<dbReference type="PANTHER" id="PTHR45985:SF3">
    <property type="entry name" value="CHITIN DEACETYLASE-LIKE 4"/>
    <property type="match status" value="1"/>
</dbReference>
<dbReference type="AlphaFoldDB" id="A0AAD9IGC5"/>
<feature type="region of interest" description="Disordered" evidence="1">
    <location>
        <begin position="679"/>
        <end position="732"/>
    </location>
</feature>
<protein>
    <submittedName>
        <fullName evidence="3">Uncharacterized protein</fullName>
    </submittedName>
</protein>
<gene>
    <name evidence="3" type="ORF">QBZ16_005480</name>
</gene>
<keyword evidence="2" id="KW-1133">Transmembrane helix</keyword>
<feature type="transmembrane region" description="Helical" evidence="2">
    <location>
        <begin position="645"/>
        <end position="668"/>
    </location>
</feature>